<proteinExistence type="predicted"/>
<evidence type="ECO:0000256" key="1">
    <source>
        <dbReference type="SAM" id="MobiDB-lite"/>
    </source>
</evidence>
<comment type="caution">
    <text evidence="2">The sequence shown here is derived from an EMBL/GenBank/DDBJ whole genome shotgun (WGS) entry which is preliminary data.</text>
</comment>
<reference evidence="2" key="2">
    <citation type="submission" date="2020-11" db="EMBL/GenBank/DDBJ databases">
        <authorList>
            <person name="McCartney M.A."/>
            <person name="Auch B."/>
            <person name="Kono T."/>
            <person name="Mallez S."/>
            <person name="Becker A."/>
            <person name="Gohl D.M."/>
            <person name="Silverstein K.A.T."/>
            <person name="Koren S."/>
            <person name="Bechman K.B."/>
            <person name="Herman A."/>
            <person name="Abrahante J.E."/>
            <person name="Garbe J."/>
        </authorList>
    </citation>
    <scope>NUCLEOTIDE SEQUENCE</scope>
    <source>
        <strain evidence="2">Duluth1</strain>
        <tissue evidence="2">Whole animal</tissue>
    </source>
</reference>
<protein>
    <submittedName>
        <fullName evidence="2">Uncharacterized protein</fullName>
    </submittedName>
</protein>
<dbReference type="AlphaFoldDB" id="A0A9D4M6Z5"/>
<feature type="compositionally biased region" description="Basic and acidic residues" evidence="1">
    <location>
        <begin position="71"/>
        <end position="89"/>
    </location>
</feature>
<keyword evidence="3" id="KW-1185">Reference proteome</keyword>
<organism evidence="2 3">
    <name type="scientific">Dreissena polymorpha</name>
    <name type="common">Zebra mussel</name>
    <name type="synonym">Mytilus polymorpha</name>
    <dbReference type="NCBI Taxonomy" id="45954"/>
    <lineage>
        <taxon>Eukaryota</taxon>
        <taxon>Metazoa</taxon>
        <taxon>Spiralia</taxon>
        <taxon>Lophotrochozoa</taxon>
        <taxon>Mollusca</taxon>
        <taxon>Bivalvia</taxon>
        <taxon>Autobranchia</taxon>
        <taxon>Heteroconchia</taxon>
        <taxon>Euheterodonta</taxon>
        <taxon>Imparidentia</taxon>
        <taxon>Neoheterodontei</taxon>
        <taxon>Myida</taxon>
        <taxon>Dreissenoidea</taxon>
        <taxon>Dreissenidae</taxon>
        <taxon>Dreissena</taxon>
    </lineage>
</organism>
<accession>A0A9D4M6Z5</accession>
<feature type="region of interest" description="Disordered" evidence="1">
    <location>
        <begin position="71"/>
        <end position="98"/>
    </location>
</feature>
<dbReference type="EMBL" id="JAIWYP010000002">
    <property type="protein sequence ID" value="KAH3870756.1"/>
    <property type="molecule type" value="Genomic_DNA"/>
</dbReference>
<gene>
    <name evidence="2" type="ORF">DPMN_033946</name>
</gene>
<name>A0A9D4M6Z5_DREPO</name>
<dbReference type="Proteomes" id="UP000828390">
    <property type="component" value="Unassembled WGS sequence"/>
</dbReference>
<reference evidence="2" key="1">
    <citation type="journal article" date="2019" name="bioRxiv">
        <title>The Genome of the Zebra Mussel, Dreissena polymorpha: A Resource for Invasive Species Research.</title>
        <authorList>
            <person name="McCartney M.A."/>
            <person name="Auch B."/>
            <person name="Kono T."/>
            <person name="Mallez S."/>
            <person name="Zhang Y."/>
            <person name="Obille A."/>
            <person name="Becker A."/>
            <person name="Abrahante J.E."/>
            <person name="Garbe J."/>
            <person name="Badalamenti J.P."/>
            <person name="Herman A."/>
            <person name="Mangelson H."/>
            <person name="Liachko I."/>
            <person name="Sullivan S."/>
            <person name="Sone E.D."/>
            <person name="Koren S."/>
            <person name="Silverstein K.A.T."/>
            <person name="Beckman K.B."/>
            <person name="Gohl D.M."/>
        </authorList>
    </citation>
    <scope>NUCLEOTIDE SEQUENCE</scope>
    <source>
        <strain evidence="2">Duluth1</strain>
        <tissue evidence="2">Whole animal</tissue>
    </source>
</reference>
<sequence length="98" mass="11502">MESLQKANTNKCAAYPEWKEKHCSETHYTFEIKKCTDTSCCAPKQLEEEKLKWLSEPELDYTRENVLPYEQAKKKETTEKDRPSLTDKKVCKKNTAKP</sequence>
<evidence type="ECO:0000313" key="3">
    <source>
        <dbReference type="Proteomes" id="UP000828390"/>
    </source>
</evidence>
<evidence type="ECO:0000313" key="2">
    <source>
        <dbReference type="EMBL" id="KAH3870756.1"/>
    </source>
</evidence>